<dbReference type="GO" id="GO:0005525">
    <property type="term" value="F:GTP binding"/>
    <property type="evidence" value="ECO:0007669"/>
    <property type="project" value="UniProtKB-KW"/>
</dbReference>
<dbReference type="CDD" id="cd06428">
    <property type="entry name" value="M1P_guanylylT_A_like_N"/>
    <property type="match status" value="1"/>
</dbReference>
<dbReference type="STRING" id="796925.A0A137NZI0"/>
<dbReference type="InterPro" id="IPR050486">
    <property type="entry name" value="Mannose-1P_guanyltransferase"/>
</dbReference>
<dbReference type="OMA" id="MPVPNWW"/>
<dbReference type="SUPFAM" id="SSF53448">
    <property type="entry name" value="Nucleotide-diphospho-sugar transferases"/>
    <property type="match status" value="1"/>
</dbReference>
<feature type="domain" description="Mannose-1-phosphate guanyltransferase C-terminal" evidence="6">
    <location>
        <begin position="286"/>
        <end position="411"/>
    </location>
</feature>
<keyword evidence="8" id="KW-1185">Reference proteome</keyword>
<feature type="domain" description="Nucleotidyl transferase" evidence="5">
    <location>
        <begin position="5"/>
        <end position="205"/>
    </location>
</feature>
<dbReference type="Gene3D" id="2.160.10.10">
    <property type="entry name" value="Hexapeptide repeat proteins"/>
    <property type="match status" value="1"/>
</dbReference>
<organism evidence="7 8">
    <name type="scientific">Conidiobolus coronatus (strain ATCC 28846 / CBS 209.66 / NRRL 28638)</name>
    <name type="common">Delacroixia coronata</name>
    <dbReference type="NCBI Taxonomy" id="796925"/>
    <lineage>
        <taxon>Eukaryota</taxon>
        <taxon>Fungi</taxon>
        <taxon>Fungi incertae sedis</taxon>
        <taxon>Zoopagomycota</taxon>
        <taxon>Entomophthoromycotina</taxon>
        <taxon>Entomophthoromycetes</taxon>
        <taxon>Entomophthorales</taxon>
        <taxon>Ancylistaceae</taxon>
        <taxon>Conidiobolus</taxon>
    </lineage>
</organism>
<comment type="similarity">
    <text evidence="2">Belongs to the transferase hexapeptide repeat family.</text>
</comment>
<evidence type="ECO:0000256" key="3">
    <source>
        <dbReference type="ARBA" id="ARBA00012387"/>
    </source>
</evidence>
<dbReference type="Pfam" id="PF00483">
    <property type="entry name" value="NTP_transferase"/>
    <property type="match status" value="1"/>
</dbReference>
<gene>
    <name evidence="7" type="ORF">CONCODRAFT_60367</name>
</gene>
<reference evidence="7 8" key="1">
    <citation type="journal article" date="2015" name="Genome Biol. Evol.">
        <title>Phylogenomic analyses indicate that early fungi evolved digesting cell walls of algal ancestors of land plants.</title>
        <authorList>
            <person name="Chang Y."/>
            <person name="Wang S."/>
            <person name="Sekimoto S."/>
            <person name="Aerts A.L."/>
            <person name="Choi C."/>
            <person name="Clum A."/>
            <person name="LaButti K.M."/>
            <person name="Lindquist E.A."/>
            <person name="Yee Ngan C."/>
            <person name="Ohm R.A."/>
            <person name="Salamov A.A."/>
            <person name="Grigoriev I.V."/>
            <person name="Spatafora J.W."/>
            <person name="Berbee M.L."/>
        </authorList>
    </citation>
    <scope>NUCLEOTIDE SEQUENCE [LARGE SCALE GENOMIC DNA]</scope>
    <source>
        <strain evidence="7 8">NRRL 28638</strain>
    </source>
</reference>
<dbReference type="InterPro" id="IPR005835">
    <property type="entry name" value="NTP_transferase_dom"/>
</dbReference>
<evidence type="ECO:0000256" key="4">
    <source>
        <dbReference type="ARBA" id="ARBA00047343"/>
    </source>
</evidence>
<dbReference type="Gene3D" id="3.90.550.10">
    <property type="entry name" value="Spore Coat Polysaccharide Biosynthesis Protein SpsA, Chain A"/>
    <property type="match status" value="1"/>
</dbReference>
<comment type="catalytic activity">
    <reaction evidence="4">
        <text>alpha-D-mannose 1-phosphate + GTP + H(+) = GDP-alpha-D-mannose + diphosphate</text>
        <dbReference type="Rhea" id="RHEA:15229"/>
        <dbReference type="ChEBI" id="CHEBI:15378"/>
        <dbReference type="ChEBI" id="CHEBI:33019"/>
        <dbReference type="ChEBI" id="CHEBI:37565"/>
        <dbReference type="ChEBI" id="CHEBI:57527"/>
        <dbReference type="ChEBI" id="CHEBI:58409"/>
        <dbReference type="EC" id="2.7.7.13"/>
    </reaction>
</comment>
<keyword evidence="7" id="KW-0808">Transferase</keyword>
<evidence type="ECO:0000256" key="2">
    <source>
        <dbReference type="ARBA" id="ARBA00007274"/>
    </source>
</evidence>
<protein>
    <recommendedName>
        <fullName evidence="3">mannose-1-phosphate guanylyltransferase</fullName>
        <ecNumber evidence="3">2.7.7.13</ecNumber>
    </recommendedName>
</protein>
<evidence type="ECO:0000259" key="5">
    <source>
        <dbReference type="Pfam" id="PF00483"/>
    </source>
</evidence>
<dbReference type="OrthoDB" id="5561577at2759"/>
<dbReference type="InterPro" id="IPR029044">
    <property type="entry name" value="Nucleotide-diphossugar_trans"/>
</dbReference>
<dbReference type="InterPro" id="IPR056729">
    <property type="entry name" value="GMPPB_C"/>
</dbReference>
<dbReference type="PROSITE" id="PS00101">
    <property type="entry name" value="HEXAPEP_TRANSFERASES"/>
    <property type="match status" value="1"/>
</dbReference>
<dbReference type="PANTHER" id="PTHR22572">
    <property type="entry name" value="SUGAR-1-PHOSPHATE GUANYL TRANSFERASE"/>
    <property type="match status" value="1"/>
</dbReference>
<accession>A0A137NZI0</accession>
<dbReference type="InterPro" id="IPR018357">
    <property type="entry name" value="Hexapep_transf_CS"/>
</dbReference>
<evidence type="ECO:0000313" key="7">
    <source>
        <dbReference type="EMBL" id="KXN68240.1"/>
    </source>
</evidence>
<evidence type="ECO:0000313" key="8">
    <source>
        <dbReference type="Proteomes" id="UP000070444"/>
    </source>
</evidence>
<dbReference type="EMBL" id="KQ964587">
    <property type="protein sequence ID" value="KXN68240.1"/>
    <property type="molecule type" value="Genomic_DNA"/>
</dbReference>
<evidence type="ECO:0000256" key="1">
    <source>
        <dbReference type="ARBA" id="ARBA00004823"/>
    </source>
</evidence>
<dbReference type="Pfam" id="PF25087">
    <property type="entry name" value="GMPPB_C"/>
    <property type="match status" value="1"/>
</dbReference>
<name>A0A137NZI0_CONC2</name>
<evidence type="ECO:0000259" key="6">
    <source>
        <dbReference type="Pfam" id="PF25087"/>
    </source>
</evidence>
<comment type="pathway">
    <text evidence="1">Nucleotide-sugar biosynthesis; GDP-alpha-D-mannose biosynthesis; GDP-alpha-D-mannose from alpha-D-mannose 1-phosphate (GTP route): step 1/1.</text>
</comment>
<dbReference type="EC" id="2.7.7.13" evidence="3"/>
<proteinExistence type="inferred from homology"/>
<dbReference type="Proteomes" id="UP000070444">
    <property type="component" value="Unassembled WGS sequence"/>
</dbReference>
<dbReference type="GO" id="GO:0004475">
    <property type="term" value="F:mannose-1-phosphate guanylyltransferase (GTP) activity"/>
    <property type="evidence" value="ECO:0007669"/>
    <property type="project" value="UniProtKB-EC"/>
</dbReference>
<sequence>MAITKGVILVGGPSRGTRFRPLSLDTPKPLFPLGGYPIIHHHVKALSQVSDLKEILLIGFFEESVFQPFLNEAKRDFPNINVRYLREYQALGTAGGLYHFRDQITSQNPDGFFVLHADVMSSFPLEQLKQFHVSKNSVGTVMGTQVAKELATNFGCLVADEKTQEVLHYVEKPESFVSNLISTGIYYFSCNIFDYIKKARDGTLSNQTPDLEYVITTTDDKLRLEQDLLQPMAGSQTIYVYETAEPWVQITTASSALPANQLCLKQLAKSNPELMAKTQEGSYEVSGEVFVHPTATIDSSAKIGPNVFIGANVTIGKGSRVRDSLILDNTQIKDNSCVIHSIIGWDGRVGNWCRIEGSAPANGSFDNVTKHGIKTQSTTVLGRDVSIRDETIIRNCMVLPHKELKDNFHNEILM</sequence>
<dbReference type="AlphaFoldDB" id="A0A137NZI0"/>